<keyword evidence="1" id="KW-0472">Membrane</keyword>
<keyword evidence="1" id="KW-1133">Transmembrane helix</keyword>
<dbReference type="Gramene" id="Mp1g28870.1">
    <property type="protein sequence ID" value="Mp1g28870.1.cds1"/>
    <property type="gene ID" value="Mp1g28870"/>
</dbReference>
<name>A0A2R6WD02_MARPO</name>
<gene>
    <name evidence="2" type="ORF">MARPO_0107s0004</name>
</gene>
<keyword evidence="1" id="KW-0812">Transmembrane</keyword>
<evidence type="ECO:0000313" key="2">
    <source>
        <dbReference type="EMBL" id="PTQ31727.1"/>
    </source>
</evidence>
<dbReference type="Proteomes" id="UP000244005">
    <property type="component" value="Unassembled WGS sequence"/>
</dbReference>
<proteinExistence type="predicted"/>
<evidence type="ECO:0000313" key="3">
    <source>
        <dbReference type="Proteomes" id="UP000244005"/>
    </source>
</evidence>
<reference evidence="3" key="1">
    <citation type="journal article" date="2017" name="Cell">
        <title>Insights into land plant evolution garnered from the Marchantia polymorpha genome.</title>
        <authorList>
            <person name="Bowman J.L."/>
            <person name="Kohchi T."/>
            <person name="Yamato K.T."/>
            <person name="Jenkins J."/>
            <person name="Shu S."/>
            <person name="Ishizaki K."/>
            <person name="Yamaoka S."/>
            <person name="Nishihama R."/>
            <person name="Nakamura Y."/>
            <person name="Berger F."/>
            <person name="Adam C."/>
            <person name="Aki S.S."/>
            <person name="Althoff F."/>
            <person name="Araki T."/>
            <person name="Arteaga-Vazquez M.A."/>
            <person name="Balasubrmanian S."/>
            <person name="Barry K."/>
            <person name="Bauer D."/>
            <person name="Boehm C.R."/>
            <person name="Briginshaw L."/>
            <person name="Caballero-Perez J."/>
            <person name="Catarino B."/>
            <person name="Chen F."/>
            <person name="Chiyoda S."/>
            <person name="Chovatia M."/>
            <person name="Davies K.M."/>
            <person name="Delmans M."/>
            <person name="Demura T."/>
            <person name="Dierschke T."/>
            <person name="Dolan L."/>
            <person name="Dorantes-Acosta A.E."/>
            <person name="Eklund D.M."/>
            <person name="Florent S.N."/>
            <person name="Flores-Sandoval E."/>
            <person name="Fujiyama A."/>
            <person name="Fukuzawa H."/>
            <person name="Galik B."/>
            <person name="Grimanelli D."/>
            <person name="Grimwood J."/>
            <person name="Grossniklaus U."/>
            <person name="Hamada T."/>
            <person name="Haseloff J."/>
            <person name="Hetherington A.J."/>
            <person name="Higo A."/>
            <person name="Hirakawa Y."/>
            <person name="Hundley H.N."/>
            <person name="Ikeda Y."/>
            <person name="Inoue K."/>
            <person name="Inoue S.I."/>
            <person name="Ishida S."/>
            <person name="Jia Q."/>
            <person name="Kakita M."/>
            <person name="Kanazawa T."/>
            <person name="Kawai Y."/>
            <person name="Kawashima T."/>
            <person name="Kennedy M."/>
            <person name="Kinose K."/>
            <person name="Kinoshita T."/>
            <person name="Kohara Y."/>
            <person name="Koide E."/>
            <person name="Komatsu K."/>
            <person name="Kopischke S."/>
            <person name="Kubo M."/>
            <person name="Kyozuka J."/>
            <person name="Lagercrantz U."/>
            <person name="Lin S.S."/>
            <person name="Lindquist E."/>
            <person name="Lipzen A.M."/>
            <person name="Lu C.W."/>
            <person name="De Luna E."/>
            <person name="Martienssen R.A."/>
            <person name="Minamino N."/>
            <person name="Mizutani M."/>
            <person name="Mizutani M."/>
            <person name="Mochizuki N."/>
            <person name="Monte I."/>
            <person name="Mosher R."/>
            <person name="Nagasaki H."/>
            <person name="Nakagami H."/>
            <person name="Naramoto S."/>
            <person name="Nishitani K."/>
            <person name="Ohtani M."/>
            <person name="Okamoto T."/>
            <person name="Okumura M."/>
            <person name="Phillips J."/>
            <person name="Pollak B."/>
            <person name="Reinders A."/>
            <person name="Rovekamp M."/>
            <person name="Sano R."/>
            <person name="Sawa S."/>
            <person name="Schmid M.W."/>
            <person name="Shirakawa M."/>
            <person name="Solano R."/>
            <person name="Spunde A."/>
            <person name="Suetsugu N."/>
            <person name="Sugano S."/>
            <person name="Sugiyama A."/>
            <person name="Sun R."/>
            <person name="Suzuki Y."/>
            <person name="Takenaka M."/>
            <person name="Takezawa D."/>
            <person name="Tomogane H."/>
            <person name="Tsuzuki M."/>
            <person name="Ueda T."/>
            <person name="Umeda M."/>
            <person name="Ward J.M."/>
            <person name="Watanabe Y."/>
            <person name="Yazaki K."/>
            <person name="Yokoyama R."/>
            <person name="Yoshitake Y."/>
            <person name="Yotsui I."/>
            <person name="Zachgo S."/>
            <person name="Schmutz J."/>
        </authorList>
    </citation>
    <scope>NUCLEOTIDE SEQUENCE [LARGE SCALE GENOMIC DNA]</scope>
    <source>
        <strain evidence="3">Tak-1</strain>
    </source>
</reference>
<dbReference type="AlphaFoldDB" id="A0A2R6WD02"/>
<evidence type="ECO:0000256" key="1">
    <source>
        <dbReference type="SAM" id="Phobius"/>
    </source>
</evidence>
<keyword evidence="3" id="KW-1185">Reference proteome</keyword>
<accession>A0A2R6WD02</accession>
<dbReference type="EMBL" id="KZ772779">
    <property type="protein sequence ID" value="PTQ31727.1"/>
    <property type="molecule type" value="Genomic_DNA"/>
</dbReference>
<sequence>MEIDSVYFSEIRWTTIRSSKPCHDLSCFLVLYLPTYYAQIIPTCPRPFLCSPSAINFLRFASSPPRPSRTGSYDEPLDDGHAPYVREYRTFDVDEPSSESRNTVITSKFLNLRSLFPSFFVLLFAFVITLDLHYCIVQSAFSCCRSQPDAWRVSKSLGCTDVTTLCNKLA</sequence>
<protein>
    <submittedName>
        <fullName evidence="2">Uncharacterized protein</fullName>
    </submittedName>
</protein>
<organism evidence="2 3">
    <name type="scientific">Marchantia polymorpha</name>
    <name type="common">Common liverwort</name>
    <name type="synonym">Marchantia aquatica</name>
    <dbReference type="NCBI Taxonomy" id="3197"/>
    <lineage>
        <taxon>Eukaryota</taxon>
        <taxon>Viridiplantae</taxon>
        <taxon>Streptophyta</taxon>
        <taxon>Embryophyta</taxon>
        <taxon>Marchantiophyta</taxon>
        <taxon>Marchantiopsida</taxon>
        <taxon>Marchantiidae</taxon>
        <taxon>Marchantiales</taxon>
        <taxon>Marchantiaceae</taxon>
        <taxon>Marchantia</taxon>
    </lineage>
</organism>
<feature type="transmembrane region" description="Helical" evidence="1">
    <location>
        <begin position="115"/>
        <end position="134"/>
    </location>
</feature>